<proteinExistence type="predicted"/>
<keyword evidence="2" id="KW-1185">Reference proteome</keyword>
<gene>
    <name evidence="1" type="ORF">DSO57_1020121</name>
</gene>
<reference evidence="1" key="1">
    <citation type="submission" date="2022-04" db="EMBL/GenBank/DDBJ databases">
        <title>Genome of the entomopathogenic fungus Entomophthora muscae.</title>
        <authorList>
            <person name="Elya C."/>
            <person name="Lovett B.R."/>
            <person name="Lee E."/>
            <person name="Macias A.M."/>
            <person name="Hajek A.E."/>
            <person name="De Bivort B.L."/>
            <person name="Kasson M.T."/>
            <person name="De Fine Licht H.H."/>
            <person name="Stajich J.E."/>
        </authorList>
    </citation>
    <scope>NUCLEOTIDE SEQUENCE</scope>
    <source>
        <strain evidence="1">Berkeley</strain>
    </source>
</reference>
<dbReference type="Proteomes" id="UP001165960">
    <property type="component" value="Unassembled WGS sequence"/>
</dbReference>
<comment type="caution">
    <text evidence="1">The sequence shown here is derived from an EMBL/GenBank/DDBJ whole genome shotgun (WGS) entry which is preliminary data.</text>
</comment>
<organism evidence="1 2">
    <name type="scientific">Entomophthora muscae</name>
    <dbReference type="NCBI Taxonomy" id="34485"/>
    <lineage>
        <taxon>Eukaryota</taxon>
        <taxon>Fungi</taxon>
        <taxon>Fungi incertae sedis</taxon>
        <taxon>Zoopagomycota</taxon>
        <taxon>Entomophthoromycotina</taxon>
        <taxon>Entomophthoromycetes</taxon>
        <taxon>Entomophthorales</taxon>
        <taxon>Entomophthoraceae</taxon>
        <taxon>Entomophthora</taxon>
    </lineage>
</organism>
<name>A0ACC2ST02_9FUNG</name>
<sequence length="558" mass="61700">MHSISESEKSPLPRLKMAVIGSGLSGLTLASLAGLSEKYEVTIFEKESKIGMEAHSVVADIGIEGVTKEVRFDVPLRGVLDTFYPHLVRMYRYFDIGLVKSENNFSFSWTDPELMNVEPFSSSLKYNFMGCFDLKLITLPLCPSAFSEVFGWLADIFQRGMLSLEWLRLLTTAVYLRRSGGFVDLDEPLGKYLERNKYSIEFSDGMVVPLFSVFCTCSFAAVRQYPARVILDMLSGIATGNSLTAQGGVGTLCAKLVSAVGSVRLNSPVVKVLPLVTPKLKDIHLSGDADRFLPWTLIEDDSGKHLFNHVIFATQANQACQQLDNSTQDMALEQLKQVLGAFSYEVNTVATHFDESLLPLSRQNWRANNIFVPKGANGIAMDTIHLNTQCSIPTNTPVRDVFQTYNPFKKPSSDLLISHASLQRVLVTSSSSLALDKLDLLQGTYGLYFVGSYTYPGLPLLEGCVANSERLARSLGIPIPWEKPDALAPVDLPIPKHIVTSLNEAYFSLSSLIRAPENTVADKIYTVLFRSISYTLRPSSLTLLAFFLSSLFLSSLLY</sequence>
<accession>A0ACC2ST02</accession>
<evidence type="ECO:0000313" key="2">
    <source>
        <dbReference type="Proteomes" id="UP001165960"/>
    </source>
</evidence>
<evidence type="ECO:0000313" key="1">
    <source>
        <dbReference type="EMBL" id="KAJ9065399.1"/>
    </source>
</evidence>
<protein>
    <submittedName>
        <fullName evidence="1">Uncharacterized protein</fullName>
    </submittedName>
</protein>
<dbReference type="EMBL" id="QTSX02004353">
    <property type="protein sequence ID" value="KAJ9065399.1"/>
    <property type="molecule type" value="Genomic_DNA"/>
</dbReference>